<dbReference type="NCBIfam" id="TIGR00666">
    <property type="entry name" value="PBP4"/>
    <property type="match status" value="1"/>
</dbReference>
<feature type="chain" id="PRO_5031390633" evidence="4">
    <location>
        <begin position="20"/>
        <end position="538"/>
    </location>
</feature>
<gene>
    <name evidence="5" type="primary">dacB</name>
    <name evidence="5" type="ORF">GTP77_01355</name>
</gene>
<dbReference type="EC" id="3.4.16.4" evidence="5"/>
<dbReference type="SUPFAM" id="SSF56601">
    <property type="entry name" value="beta-lactamase/transpeptidase-like"/>
    <property type="match status" value="1"/>
</dbReference>
<evidence type="ECO:0000256" key="1">
    <source>
        <dbReference type="ARBA" id="ARBA00006096"/>
    </source>
</evidence>
<dbReference type="InterPro" id="IPR000667">
    <property type="entry name" value="Peptidase_S13"/>
</dbReference>
<evidence type="ECO:0000313" key="6">
    <source>
        <dbReference type="Proteomes" id="UP000450676"/>
    </source>
</evidence>
<feature type="region of interest" description="Disordered" evidence="3">
    <location>
        <begin position="361"/>
        <end position="391"/>
    </location>
</feature>
<evidence type="ECO:0000313" key="5">
    <source>
        <dbReference type="EMBL" id="MYN05978.1"/>
    </source>
</evidence>
<protein>
    <submittedName>
        <fullName evidence="5">D-alanyl-D-alanine carboxypeptidase/D-alanyl-D-alanine-endopeptidase</fullName>
        <ecNumber evidence="5">3.4.16.4</ecNumber>
    </submittedName>
</protein>
<keyword evidence="6" id="KW-1185">Reference proteome</keyword>
<dbReference type="Gene3D" id="3.50.80.20">
    <property type="entry name" value="D-Ala-D-Ala carboxypeptidase C, peptidase S13"/>
    <property type="match status" value="1"/>
</dbReference>
<comment type="similarity">
    <text evidence="1">Belongs to the peptidase S13 family.</text>
</comment>
<dbReference type="Pfam" id="PF02113">
    <property type="entry name" value="Peptidase_S13"/>
    <property type="match status" value="2"/>
</dbReference>
<feature type="signal peptide" evidence="4">
    <location>
        <begin position="1"/>
        <end position="19"/>
    </location>
</feature>
<dbReference type="GO" id="GO:0000270">
    <property type="term" value="P:peptidoglycan metabolic process"/>
    <property type="evidence" value="ECO:0007669"/>
    <property type="project" value="TreeGrafter"/>
</dbReference>
<keyword evidence="5" id="KW-0645">Protease</keyword>
<dbReference type="AlphaFoldDB" id="A0A7X4H872"/>
<accession>A0A7X4H872</accession>
<dbReference type="Gene3D" id="3.40.710.10">
    <property type="entry name" value="DD-peptidase/beta-lactamase superfamily"/>
    <property type="match status" value="1"/>
</dbReference>
<dbReference type="PANTHER" id="PTHR30023">
    <property type="entry name" value="D-ALANYL-D-ALANINE CARBOXYPEPTIDASE"/>
    <property type="match status" value="1"/>
</dbReference>
<sequence length="538" mass="57079">MLRRLILVSLLAAAGAVHAQLPEPVARALQAAGIPESAMGAIVLRGGTPLVSHNPDRPMQPASTMKLVTTMVGLDQLGPVFKARTELRSSAEVVNGVLQGDLYLRGGADPDFNEDVLVHMLEKLRTQGIRKIRGDLVLDRQLFQPARTDLGVAPFDESPEAYYNIIPDALLLNMNLLRVDMTSTGGKLKLGMLPQLERVTIESDMTLIDADCAKWEDGWKLPDTTRKGGKLTVRLHGTFPKNCSKTTVINVLERNDYTERLFRSTWARLGGTFTGTAREAAAGASASAPQAATRLLAEHVSRPLAEVLRDINKPSDNGLARTLFLTLGALEPDPVLGSRPIPALRLSSTPVASPAVLPGESLSSDAVAPPPADAAPVRSAMVPGGGEAATSAASANPTAARAEQIIRAWMQGHGIDDTGLVLENGSGLSRSERVRPAQMAGLLQAAQKSLWMPEFLTSLPIAAVDGTMKRRLKDSPAAARARVKTGTLKNVVAIAGYVPDANGELCIVVAMINDDRTGNGNGRKAIDALLDWVASSGK</sequence>
<comment type="caution">
    <text evidence="5">The sequence shown here is derived from an EMBL/GenBank/DDBJ whole genome shotgun (WGS) entry which is preliminary data.</text>
</comment>
<dbReference type="GO" id="GO:0009002">
    <property type="term" value="F:serine-type D-Ala-D-Ala carboxypeptidase activity"/>
    <property type="evidence" value="ECO:0007669"/>
    <property type="project" value="UniProtKB-EC"/>
</dbReference>
<evidence type="ECO:0000256" key="2">
    <source>
        <dbReference type="ARBA" id="ARBA00022801"/>
    </source>
</evidence>
<evidence type="ECO:0000256" key="3">
    <source>
        <dbReference type="SAM" id="MobiDB-lite"/>
    </source>
</evidence>
<dbReference type="GO" id="GO:0006508">
    <property type="term" value="P:proteolysis"/>
    <property type="evidence" value="ECO:0007669"/>
    <property type="project" value="InterPro"/>
</dbReference>
<keyword evidence="4" id="KW-0732">Signal</keyword>
<dbReference type="RefSeq" id="WP_161070359.1">
    <property type="nucleotide sequence ID" value="NZ_WWCU01000001.1"/>
</dbReference>
<dbReference type="PANTHER" id="PTHR30023:SF0">
    <property type="entry name" value="PENICILLIN-SENSITIVE CARBOXYPEPTIDASE A"/>
    <property type="match status" value="1"/>
</dbReference>
<dbReference type="Proteomes" id="UP000450676">
    <property type="component" value="Unassembled WGS sequence"/>
</dbReference>
<keyword evidence="5" id="KW-0121">Carboxypeptidase</keyword>
<reference evidence="5 6" key="1">
    <citation type="submission" date="2019-12" db="EMBL/GenBank/DDBJ databases">
        <title>Novel species isolated from a subtropical stream in China.</title>
        <authorList>
            <person name="Lu H."/>
        </authorList>
    </citation>
    <scope>NUCLEOTIDE SEQUENCE [LARGE SCALE GENOMIC DNA]</scope>
    <source>
        <strain evidence="5 6">FT127W</strain>
    </source>
</reference>
<evidence type="ECO:0000256" key="4">
    <source>
        <dbReference type="SAM" id="SignalP"/>
    </source>
</evidence>
<name>A0A7X4H872_9BURK</name>
<dbReference type="InterPro" id="IPR012338">
    <property type="entry name" value="Beta-lactam/transpept-like"/>
</dbReference>
<keyword evidence="2 5" id="KW-0378">Hydrolase</keyword>
<organism evidence="5 6">
    <name type="scientific">Pseudoduganella aquatica</name>
    <dbReference type="NCBI Taxonomy" id="2660641"/>
    <lineage>
        <taxon>Bacteria</taxon>
        <taxon>Pseudomonadati</taxon>
        <taxon>Pseudomonadota</taxon>
        <taxon>Betaproteobacteria</taxon>
        <taxon>Burkholderiales</taxon>
        <taxon>Oxalobacteraceae</taxon>
        <taxon>Telluria group</taxon>
        <taxon>Pseudoduganella</taxon>
    </lineage>
</organism>
<dbReference type="PRINTS" id="PR00922">
    <property type="entry name" value="DADACBPTASE3"/>
</dbReference>
<dbReference type="EMBL" id="WWCU01000001">
    <property type="protein sequence ID" value="MYN05978.1"/>
    <property type="molecule type" value="Genomic_DNA"/>
</dbReference>
<proteinExistence type="inferred from homology"/>